<evidence type="ECO:0000259" key="1">
    <source>
        <dbReference type="Pfam" id="PF22936"/>
    </source>
</evidence>
<keyword evidence="3" id="KW-1185">Reference proteome</keyword>
<dbReference type="OrthoDB" id="1938465at2759"/>
<dbReference type="EMBL" id="CAMAPE010000016">
    <property type="protein sequence ID" value="CAH9083035.1"/>
    <property type="molecule type" value="Genomic_DNA"/>
</dbReference>
<sequence>MTASEGNLVNKSPYTGYNSVSVANGAHLPICNIGDVALPTSGRPLTLKSVYHVPQLKYNLISIKRLCADNNCTVIFDKNSFLVKDKAT</sequence>
<protein>
    <recommendedName>
        <fullName evidence="1">Retrovirus-related Pol polyprotein from transposon TNT 1-94-like beta-barrel domain-containing protein</fullName>
    </recommendedName>
</protein>
<proteinExistence type="predicted"/>
<feature type="non-terminal residue" evidence="2">
    <location>
        <position position="88"/>
    </location>
</feature>
<name>A0A9P1E6V7_CUSEU</name>
<dbReference type="Proteomes" id="UP001152484">
    <property type="component" value="Unassembled WGS sequence"/>
</dbReference>
<feature type="domain" description="Retrovirus-related Pol polyprotein from transposon TNT 1-94-like beta-barrel" evidence="1">
    <location>
        <begin position="12"/>
        <end position="67"/>
    </location>
</feature>
<comment type="caution">
    <text evidence="2">The sequence shown here is derived from an EMBL/GenBank/DDBJ whole genome shotgun (WGS) entry which is preliminary data.</text>
</comment>
<reference evidence="2" key="1">
    <citation type="submission" date="2022-07" db="EMBL/GenBank/DDBJ databases">
        <authorList>
            <person name="Macas J."/>
            <person name="Novak P."/>
            <person name="Neumann P."/>
        </authorList>
    </citation>
    <scope>NUCLEOTIDE SEQUENCE</scope>
</reference>
<evidence type="ECO:0000313" key="2">
    <source>
        <dbReference type="EMBL" id="CAH9083035.1"/>
    </source>
</evidence>
<dbReference type="AlphaFoldDB" id="A0A9P1E6V7"/>
<gene>
    <name evidence="2" type="ORF">CEURO_LOCUS8507</name>
</gene>
<dbReference type="InterPro" id="IPR054722">
    <property type="entry name" value="PolX-like_BBD"/>
</dbReference>
<accession>A0A9P1E6V7</accession>
<organism evidence="2 3">
    <name type="scientific">Cuscuta europaea</name>
    <name type="common">European dodder</name>
    <dbReference type="NCBI Taxonomy" id="41803"/>
    <lineage>
        <taxon>Eukaryota</taxon>
        <taxon>Viridiplantae</taxon>
        <taxon>Streptophyta</taxon>
        <taxon>Embryophyta</taxon>
        <taxon>Tracheophyta</taxon>
        <taxon>Spermatophyta</taxon>
        <taxon>Magnoliopsida</taxon>
        <taxon>eudicotyledons</taxon>
        <taxon>Gunneridae</taxon>
        <taxon>Pentapetalae</taxon>
        <taxon>asterids</taxon>
        <taxon>lamiids</taxon>
        <taxon>Solanales</taxon>
        <taxon>Convolvulaceae</taxon>
        <taxon>Cuscuteae</taxon>
        <taxon>Cuscuta</taxon>
        <taxon>Cuscuta subgen. Cuscuta</taxon>
    </lineage>
</organism>
<dbReference type="Pfam" id="PF22936">
    <property type="entry name" value="Pol_BBD"/>
    <property type="match status" value="1"/>
</dbReference>
<evidence type="ECO:0000313" key="3">
    <source>
        <dbReference type="Proteomes" id="UP001152484"/>
    </source>
</evidence>